<organism evidence="1 2">
    <name type="scientific">Enterobacter bugandensis</name>
    <dbReference type="NCBI Taxonomy" id="881260"/>
    <lineage>
        <taxon>Bacteria</taxon>
        <taxon>Pseudomonadati</taxon>
        <taxon>Pseudomonadota</taxon>
        <taxon>Gammaproteobacteria</taxon>
        <taxon>Enterobacterales</taxon>
        <taxon>Enterobacteriaceae</taxon>
        <taxon>Enterobacter</taxon>
    </lineage>
</organism>
<accession>A0AA42PVL2</accession>
<feature type="non-terminal residue" evidence="1">
    <location>
        <position position="199"/>
    </location>
</feature>
<evidence type="ECO:0000313" key="2">
    <source>
        <dbReference type="Proteomes" id="UP001158416"/>
    </source>
</evidence>
<dbReference type="Proteomes" id="UP001158416">
    <property type="component" value="Unassembled WGS sequence"/>
</dbReference>
<reference evidence="1" key="1">
    <citation type="submission" date="2022-09" db="EMBL/GenBank/DDBJ databases">
        <title>Intensive care unit water sources are persistently colonized with multi-drug resistant bacteria and are the site of extensive horizontal gene transfer of antibiotic resistance genes.</title>
        <authorList>
            <person name="Diorio-Toth L."/>
        </authorList>
    </citation>
    <scope>NUCLEOTIDE SEQUENCE</scope>
    <source>
        <strain evidence="1">GD03936</strain>
    </source>
</reference>
<dbReference type="RefSeq" id="WP_280030526.1">
    <property type="nucleotide sequence ID" value="NZ_JAOCAP010000035.1"/>
</dbReference>
<comment type="caution">
    <text evidence="1">The sequence shown here is derived from an EMBL/GenBank/DDBJ whole genome shotgun (WGS) entry which is preliminary data.</text>
</comment>
<protein>
    <submittedName>
        <fullName evidence="1">Uncharacterized protein</fullName>
    </submittedName>
</protein>
<evidence type="ECO:0000313" key="1">
    <source>
        <dbReference type="EMBL" id="MDH1321534.1"/>
    </source>
</evidence>
<sequence>MDKISRLVYFNTRKCMEKLINVMFGLLDFRRNLLIALLALVSCQTVLAANHLLAVCDGPEGYCSEGSQVTVTYLSGGEVKLPAMPNSGSQGGAPSIQLGYCPTSGNGMAASGCRYLNQGNISAEKLKQGGWEWSEYISIFTGKYRIPVGGTSSNTQYCIAAWVATHDSNPSGAAWLSFGESTIYSGTETPCVGNAPPPP</sequence>
<proteinExistence type="predicted"/>
<gene>
    <name evidence="1" type="ORF">N5C39_24580</name>
</gene>
<dbReference type="EMBL" id="JAOCAP010000035">
    <property type="protein sequence ID" value="MDH1321534.1"/>
    <property type="molecule type" value="Genomic_DNA"/>
</dbReference>
<dbReference type="AlphaFoldDB" id="A0AA42PVL2"/>
<name>A0AA42PVL2_9ENTR</name>